<organism evidence="1">
    <name type="scientific">Podoviridae sp. ct5cR14</name>
    <dbReference type="NCBI Taxonomy" id="2825220"/>
    <lineage>
        <taxon>Viruses</taxon>
        <taxon>Duplodnaviria</taxon>
        <taxon>Heunggongvirae</taxon>
        <taxon>Uroviricota</taxon>
        <taxon>Caudoviricetes</taxon>
    </lineage>
</organism>
<proteinExistence type="predicted"/>
<reference evidence="1" key="1">
    <citation type="journal article" date="2021" name="Proc. Natl. Acad. Sci. U.S.A.">
        <title>A Catalog of Tens of Thousands of Viruses from Human Metagenomes Reveals Hidden Associations with Chronic Diseases.</title>
        <authorList>
            <person name="Tisza M.J."/>
            <person name="Buck C.B."/>
        </authorList>
    </citation>
    <scope>NUCLEOTIDE SEQUENCE</scope>
    <source>
        <strain evidence="1">Ct5cR14</strain>
    </source>
</reference>
<evidence type="ECO:0000313" key="1">
    <source>
        <dbReference type="EMBL" id="DAE09307.1"/>
    </source>
</evidence>
<dbReference type="EMBL" id="BK015486">
    <property type="protein sequence ID" value="DAE09307.1"/>
    <property type="molecule type" value="Genomic_DNA"/>
</dbReference>
<sequence length="30" mass="3267">MIADVMLVASVIAFAVAVKEIHSYFKEVGK</sequence>
<protein>
    <submittedName>
        <fullName evidence="1">Uncharacterized protein</fullName>
    </submittedName>
</protein>
<name>A0A8S5PS09_9CAUD</name>
<accession>A0A8S5PS09</accession>